<feature type="transmembrane region" description="Helical" evidence="2">
    <location>
        <begin position="227"/>
        <end position="247"/>
    </location>
</feature>
<accession>A0A7T2X1A3</accession>
<dbReference type="KEGG" id="bhg:I6G56_21005"/>
<keyword evidence="2" id="KW-1133">Transmembrane helix</keyword>
<evidence type="ECO:0000313" key="4">
    <source>
        <dbReference type="EMBL" id="QPS46960.1"/>
    </source>
</evidence>
<dbReference type="Proteomes" id="UP000594943">
    <property type="component" value="Chromosome 2"/>
</dbReference>
<evidence type="ECO:0000259" key="3">
    <source>
        <dbReference type="Pfam" id="PF13699"/>
    </source>
</evidence>
<feature type="region of interest" description="Disordered" evidence="1">
    <location>
        <begin position="133"/>
        <end position="193"/>
    </location>
</feature>
<evidence type="ECO:0000256" key="2">
    <source>
        <dbReference type="SAM" id="Phobius"/>
    </source>
</evidence>
<evidence type="ECO:0000256" key="1">
    <source>
        <dbReference type="SAM" id="MobiDB-lite"/>
    </source>
</evidence>
<reference evidence="4" key="1">
    <citation type="submission" date="2020-12" db="EMBL/GenBank/DDBJ databases">
        <title>FDA dAtabase for Regulatory Grade micrObial Sequences (FDA-ARGOS): Supporting development and validation of Infectious Disease Dx tests.</title>
        <authorList>
            <person name="Nelson B."/>
            <person name="Plummer A."/>
            <person name="Tallon L."/>
            <person name="Sadzewicz L."/>
            <person name="Zhao X."/>
            <person name="Boylan J."/>
            <person name="Ott S."/>
            <person name="Bowen H."/>
            <person name="Vavikolanu K."/>
            <person name="Mehta A."/>
            <person name="Aluvathingal J."/>
            <person name="Nadendla S."/>
            <person name="Myers T."/>
            <person name="Yan Y."/>
            <person name="Sichtig H."/>
        </authorList>
    </citation>
    <scope>NUCLEOTIDE SEQUENCE [LARGE SCALE GENOMIC DNA]</scope>
    <source>
        <strain evidence="4">FDAARGOS_899</strain>
    </source>
</reference>
<feature type="compositionally biased region" description="Basic and acidic residues" evidence="1">
    <location>
        <begin position="133"/>
        <end position="160"/>
    </location>
</feature>
<keyword evidence="2" id="KW-0812">Transmembrane</keyword>
<keyword evidence="2" id="KW-0472">Membrane</keyword>
<gene>
    <name evidence="4" type="ORF">I6G56_21005</name>
</gene>
<proteinExistence type="predicted"/>
<feature type="domain" description="eCIS core" evidence="3">
    <location>
        <begin position="58"/>
        <end position="133"/>
    </location>
</feature>
<organism evidence="4">
    <name type="scientific">Burkholderia humptydooensis</name>
    <dbReference type="NCBI Taxonomy" id="430531"/>
    <lineage>
        <taxon>Bacteria</taxon>
        <taxon>Pseudomonadati</taxon>
        <taxon>Pseudomonadota</taxon>
        <taxon>Betaproteobacteria</taxon>
        <taxon>Burkholderiales</taxon>
        <taxon>Burkholderiaceae</taxon>
        <taxon>Burkholderia</taxon>
        <taxon>pseudomallei group</taxon>
    </lineage>
</organism>
<dbReference type="EMBL" id="CP065687">
    <property type="protein sequence ID" value="QPS46960.1"/>
    <property type="molecule type" value="Genomic_DNA"/>
</dbReference>
<name>A0A7T2X1A3_9BURK</name>
<dbReference type="AlphaFoldDB" id="A0A7T2X1A3"/>
<feature type="transmembrane region" description="Helical" evidence="2">
    <location>
        <begin position="199"/>
        <end position="221"/>
    </location>
</feature>
<sequence length="442" mass="46357">MTTLAPVPRRLARHATTAENGDELRPAPPPAAGERYNDRPRARSPDTPRYAPAARGEPLPAPLRDTFEPQFGVDFSSVRLHTDDRAGASAVALRARAYSLGRDIVFAPGRFAPYTADGRALLAHELAHVAQDGARDAPRDAPARIDAPDSPQEREAEHAARAVAATPVRAAHRDTRGAASPRVSQAGPRHGPPTLHRSLAGAGIGGALGALAGGVGLGLLGGLLGPAGAIAGAVIGGIGGLVAGAVVGDLASRRSRGLTAAEKTDLREIFHDAVDYDKVTITRGSALSAGAARTVGNTINLQDEHFRGDTMELSDNGQLTLAHEMGHVWQYQNGGLAYIPSSLIPQIVAGLSGRSRNAAYDWRSAVRNHIDWSDWNAEQQAECISDYNEALRRINAGSATLADYETVTLAEPFIALVRERIGAPGSARRRREAPQAGAGASP</sequence>
<dbReference type="InterPro" id="IPR025295">
    <property type="entry name" value="eCIS_core_dom"/>
</dbReference>
<feature type="compositionally biased region" description="Basic and acidic residues" evidence="1">
    <location>
        <begin position="35"/>
        <end position="46"/>
    </location>
</feature>
<feature type="region of interest" description="Disordered" evidence="1">
    <location>
        <begin position="1"/>
        <end position="66"/>
    </location>
</feature>
<protein>
    <submittedName>
        <fullName evidence="4">DUF4157 domain-containing protein</fullName>
    </submittedName>
</protein>
<dbReference type="Pfam" id="PF13699">
    <property type="entry name" value="eCIS_core"/>
    <property type="match status" value="1"/>
</dbReference>